<reference evidence="2" key="1">
    <citation type="submission" date="2017-05" db="EMBL/GenBank/DDBJ databases">
        <authorList>
            <person name="Varghese N."/>
            <person name="Submissions S."/>
        </authorList>
    </citation>
    <scope>NUCLEOTIDE SEQUENCE</scope>
    <source>
        <strain evidence="2">DSM 18763</strain>
    </source>
</reference>
<evidence type="ECO:0000259" key="1">
    <source>
        <dbReference type="Pfam" id="PF00961"/>
    </source>
</evidence>
<proteinExistence type="predicted"/>
<keyword evidence="3" id="KW-1185">Reference proteome</keyword>
<evidence type="ECO:0000313" key="3">
    <source>
        <dbReference type="Proteomes" id="UP001157947"/>
    </source>
</evidence>
<organism evidence="2 3">
    <name type="scientific">Venenivibrio stagnispumantis</name>
    <dbReference type="NCBI Taxonomy" id="407998"/>
    <lineage>
        <taxon>Bacteria</taxon>
        <taxon>Pseudomonadati</taxon>
        <taxon>Aquificota</taxon>
        <taxon>Aquificia</taxon>
        <taxon>Aquificales</taxon>
        <taxon>Hydrogenothermaceae</taxon>
        <taxon>Venenivibrio</taxon>
    </lineage>
</organism>
<dbReference type="EMBL" id="FXTX01000003">
    <property type="protein sequence ID" value="SMP05338.1"/>
    <property type="molecule type" value="Genomic_DNA"/>
</dbReference>
<dbReference type="AlphaFoldDB" id="A0AA46ADF7"/>
<keyword evidence="2" id="KW-0255">Endonuclease</keyword>
<dbReference type="Proteomes" id="UP001157947">
    <property type="component" value="Unassembled WGS sequence"/>
</dbReference>
<gene>
    <name evidence="2" type="ORF">SAMN06264868_10372</name>
</gene>
<dbReference type="InterPro" id="IPR027434">
    <property type="entry name" value="Homing_endonucl"/>
</dbReference>
<name>A0AA46ADF7_9AQUI</name>
<evidence type="ECO:0000313" key="2">
    <source>
        <dbReference type="EMBL" id="SMP05338.1"/>
    </source>
</evidence>
<dbReference type="Pfam" id="PF00961">
    <property type="entry name" value="LAGLIDADG_1"/>
    <property type="match status" value="1"/>
</dbReference>
<keyword evidence="2" id="KW-0378">Hydrolase</keyword>
<dbReference type="SUPFAM" id="SSF55608">
    <property type="entry name" value="Homing endonucleases"/>
    <property type="match status" value="1"/>
</dbReference>
<dbReference type="GO" id="GO:0004519">
    <property type="term" value="F:endonuclease activity"/>
    <property type="evidence" value="ECO:0007669"/>
    <property type="project" value="UniProtKB-KW"/>
</dbReference>
<accession>A0AA46ADF7</accession>
<dbReference type="RefSeq" id="WP_265133954.1">
    <property type="nucleotide sequence ID" value="NZ_FXTX01000003.1"/>
</dbReference>
<protein>
    <submittedName>
        <fullName evidence="2">LAGLIDADG endonuclease</fullName>
    </submittedName>
</protein>
<keyword evidence="2" id="KW-0540">Nuclease</keyword>
<feature type="domain" description="Homing endonuclease LAGLIDADG" evidence="1">
    <location>
        <begin position="10"/>
        <end position="83"/>
    </location>
</feature>
<dbReference type="InterPro" id="IPR004860">
    <property type="entry name" value="LAGLIDADG_dom"/>
</dbReference>
<sequence length="132" mass="15696">MESNINPSYIAGLFESTGNLSIKKDKRTKSSYYIHLVLKSKTENNLKSIKEQFGGKLIKINNRYNLILSHRKAYNLLNFIKDFLIDRKEEVEIALKLYQNRFNRKYEPERKKLILKEFLQKTVDKPKIAKEE</sequence>
<dbReference type="Gene3D" id="3.10.28.10">
    <property type="entry name" value="Homing endonucleases"/>
    <property type="match status" value="1"/>
</dbReference>
<comment type="caution">
    <text evidence="2">The sequence shown here is derived from an EMBL/GenBank/DDBJ whole genome shotgun (WGS) entry which is preliminary data.</text>
</comment>